<evidence type="ECO:0008006" key="15">
    <source>
        <dbReference type="Google" id="ProtNLM"/>
    </source>
</evidence>
<feature type="transmembrane region" description="Helical" evidence="8">
    <location>
        <begin position="348"/>
        <end position="370"/>
    </location>
</feature>
<feature type="region of interest" description="Disordered" evidence="7">
    <location>
        <begin position="99"/>
        <end position="171"/>
    </location>
</feature>
<feature type="domain" description="Mechanosensitive ion channel MscS" evidence="10">
    <location>
        <begin position="677"/>
        <end position="741"/>
    </location>
</feature>
<feature type="transmembrane region" description="Helical" evidence="8">
    <location>
        <begin position="592"/>
        <end position="614"/>
    </location>
</feature>
<dbReference type="Gene3D" id="2.30.30.60">
    <property type="match status" value="1"/>
</dbReference>
<name>A0A9W6LRH6_9HYPH</name>
<evidence type="ECO:0000256" key="7">
    <source>
        <dbReference type="SAM" id="MobiDB-lite"/>
    </source>
</evidence>
<dbReference type="InterPro" id="IPR006685">
    <property type="entry name" value="MscS_channel_2nd"/>
</dbReference>
<feature type="transmembrane region" description="Helical" evidence="8">
    <location>
        <begin position="660"/>
        <end position="689"/>
    </location>
</feature>
<evidence type="ECO:0000259" key="12">
    <source>
        <dbReference type="Pfam" id="PF21082"/>
    </source>
</evidence>
<feature type="signal peptide" evidence="9">
    <location>
        <begin position="1"/>
        <end position="24"/>
    </location>
</feature>
<dbReference type="Pfam" id="PF12607">
    <property type="entry name" value="DUF3772"/>
    <property type="match status" value="1"/>
</dbReference>
<feature type="compositionally biased region" description="Pro residues" evidence="7">
    <location>
        <begin position="107"/>
        <end position="122"/>
    </location>
</feature>
<dbReference type="Proteomes" id="UP001144323">
    <property type="component" value="Unassembled WGS sequence"/>
</dbReference>
<dbReference type="InterPro" id="IPR010920">
    <property type="entry name" value="LSM_dom_sf"/>
</dbReference>
<dbReference type="EMBL" id="BSEC01000001">
    <property type="protein sequence ID" value="GLI92528.1"/>
    <property type="molecule type" value="Genomic_DNA"/>
</dbReference>
<evidence type="ECO:0000259" key="10">
    <source>
        <dbReference type="Pfam" id="PF00924"/>
    </source>
</evidence>
<evidence type="ECO:0000256" key="4">
    <source>
        <dbReference type="ARBA" id="ARBA00022692"/>
    </source>
</evidence>
<comment type="caution">
    <text evidence="13">The sequence shown here is derived from an EMBL/GenBank/DDBJ whole genome shotgun (WGS) entry which is preliminary data.</text>
</comment>
<dbReference type="Gene3D" id="3.30.70.100">
    <property type="match status" value="1"/>
</dbReference>
<evidence type="ECO:0000259" key="11">
    <source>
        <dbReference type="Pfam" id="PF12607"/>
    </source>
</evidence>
<dbReference type="PANTHER" id="PTHR30347">
    <property type="entry name" value="POTASSIUM CHANNEL RELATED"/>
    <property type="match status" value="1"/>
</dbReference>
<dbReference type="Gene3D" id="1.10.287.1260">
    <property type="match status" value="1"/>
</dbReference>
<dbReference type="InterPro" id="IPR023408">
    <property type="entry name" value="MscS_beta-dom_sf"/>
</dbReference>
<dbReference type="Pfam" id="PF21082">
    <property type="entry name" value="MS_channel_3rd"/>
    <property type="match status" value="1"/>
</dbReference>
<dbReference type="RefSeq" id="WP_281801801.1">
    <property type="nucleotide sequence ID" value="NZ_BSEC01000001.1"/>
</dbReference>
<dbReference type="SUPFAM" id="SSF82689">
    <property type="entry name" value="Mechanosensitive channel protein MscS (YggB), C-terminal domain"/>
    <property type="match status" value="1"/>
</dbReference>
<dbReference type="InterPro" id="IPR049278">
    <property type="entry name" value="MS_channel_C"/>
</dbReference>
<evidence type="ECO:0000256" key="5">
    <source>
        <dbReference type="ARBA" id="ARBA00022989"/>
    </source>
</evidence>
<feature type="transmembrane region" description="Helical" evidence="8">
    <location>
        <begin position="305"/>
        <end position="328"/>
    </location>
</feature>
<dbReference type="InterPro" id="IPR011014">
    <property type="entry name" value="MscS_channel_TM-2"/>
</dbReference>
<accession>A0A9W6LRH6</accession>
<feature type="compositionally biased region" description="Pro residues" evidence="7">
    <location>
        <begin position="148"/>
        <end position="159"/>
    </location>
</feature>
<feature type="chain" id="PRO_5040828941" description="Mechanosensitive ion channel protein MscS" evidence="9">
    <location>
        <begin position="25"/>
        <end position="898"/>
    </location>
</feature>
<evidence type="ECO:0000256" key="1">
    <source>
        <dbReference type="ARBA" id="ARBA00004651"/>
    </source>
</evidence>
<evidence type="ECO:0000313" key="14">
    <source>
        <dbReference type="Proteomes" id="UP001144323"/>
    </source>
</evidence>
<keyword evidence="14" id="KW-1185">Reference proteome</keyword>
<keyword evidence="6 8" id="KW-0472">Membrane</keyword>
<evidence type="ECO:0000313" key="13">
    <source>
        <dbReference type="EMBL" id="GLI92528.1"/>
    </source>
</evidence>
<evidence type="ECO:0000256" key="6">
    <source>
        <dbReference type="ARBA" id="ARBA00023136"/>
    </source>
</evidence>
<protein>
    <recommendedName>
        <fullName evidence="15">Mechanosensitive ion channel protein MscS</fullName>
    </recommendedName>
</protein>
<dbReference type="InterPro" id="IPR011066">
    <property type="entry name" value="MscS_channel_C_sf"/>
</dbReference>
<feature type="transmembrane region" description="Helical" evidence="8">
    <location>
        <begin position="420"/>
        <end position="437"/>
    </location>
</feature>
<organism evidence="13 14">
    <name type="scientific">Methylocystis echinoides</name>
    <dbReference type="NCBI Taxonomy" id="29468"/>
    <lineage>
        <taxon>Bacteria</taxon>
        <taxon>Pseudomonadati</taxon>
        <taxon>Pseudomonadota</taxon>
        <taxon>Alphaproteobacteria</taxon>
        <taxon>Hyphomicrobiales</taxon>
        <taxon>Methylocystaceae</taxon>
        <taxon>Methylocystis</taxon>
    </lineage>
</organism>
<keyword evidence="4 8" id="KW-0812">Transmembrane</keyword>
<proteinExistence type="inferred from homology"/>
<dbReference type="GO" id="GO:0008381">
    <property type="term" value="F:mechanosensitive monoatomic ion channel activity"/>
    <property type="evidence" value="ECO:0007669"/>
    <property type="project" value="UniProtKB-ARBA"/>
</dbReference>
<dbReference type="InterPro" id="IPR022249">
    <property type="entry name" value="DUF3772"/>
</dbReference>
<evidence type="ECO:0000256" key="3">
    <source>
        <dbReference type="ARBA" id="ARBA00022475"/>
    </source>
</evidence>
<dbReference type="SUPFAM" id="SSF50182">
    <property type="entry name" value="Sm-like ribonucleoproteins"/>
    <property type="match status" value="1"/>
</dbReference>
<dbReference type="InterPro" id="IPR052702">
    <property type="entry name" value="MscS-like_channel"/>
</dbReference>
<dbReference type="Pfam" id="PF00924">
    <property type="entry name" value="MS_channel_2nd"/>
    <property type="match status" value="1"/>
</dbReference>
<feature type="transmembrane region" description="Helical" evidence="8">
    <location>
        <begin position="458"/>
        <end position="480"/>
    </location>
</feature>
<dbReference type="GO" id="GO:0005886">
    <property type="term" value="C:plasma membrane"/>
    <property type="evidence" value="ECO:0007669"/>
    <property type="project" value="UniProtKB-SubCell"/>
</dbReference>
<dbReference type="AlphaFoldDB" id="A0A9W6LRH6"/>
<keyword evidence="5 8" id="KW-1133">Transmembrane helix</keyword>
<keyword evidence="9" id="KW-0732">Signal</keyword>
<keyword evidence="3" id="KW-1003">Cell membrane</keyword>
<feature type="domain" description="Mechanosensitive ion channel MscS C-terminal" evidence="12">
    <location>
        <begin position="760"/>
        <end position="833"/>
    </location>
</feature>
<feature type="compositionally biased region" description="Low complexity" evidence="7">
    <location>
        <begin position="136"/>
        <end position="147"/>
    </location>
</feature>
<feature type="compositionally biased region" description="Low complexity" evidence="7">
    <location>
        <begin position="160"/>
        <end position="171"/>
    </location>
</feature>
<feature type="domain" description="DUF3772" evidence="11">
    <location>
        <begin position="188"/>
        <end position="243"/>
    </location>
</feature>
<feature type="transmembrane region" description="Helical" evidence="8">
    <location>
        <begin position="266"/>
        <end position="284"/>
    </location>
</feature>
<evidence type="ECO:0000256" key="8">
    <source>
        <dbReference type="SAM" id="Phobius"/>
    </source>
</evidence>
<dbReference type="SUPFAM" id="SSF82861">
    <property type="entry name" value="Mechanosensitive channel protein MscS (YggB), transmembrane region"/>
    <property type="match status" value="1"/>
</dbReference>
<evidence type="ECO:0000256" key="2">
    <source>
        <dbReference type="ARBA" id="ARBA00008017"/>
    </source>
</evidence>
<evidence type="ECO:0000256" key="9">
    <source>
        <dbReference type="SAM" id="SignalP"/>
    </source>
</evidence>
<comment type="subcellular location">
    <subcellularLocation>
        <location evidence="1">Cell membrane</location>
        <topology evidence="1">Multi-pass membrane protein</topology>
    </subcellularLocation>
</comment>
<comment type="similarity">
    <text evidence="2">Belongs to the MscS (TC 1.A.23) family.</text>
</comment>
<gene>
    <name evidence="13" type="ORF">LMG27198_15200</name>
</gene>
<feature type="transmembrane region" description="Helical" evidence="8">
    <location>
        <begin position="382"/>
        <end position="400"/>
    </location>
</feature>
<sequence>MRLRRLTLLLVLCFVSLLPLRVSADEAVTTLDQINARLDRTRGTLDEVHKSLEAPNLSENTLRQLRDRIDPLRRQLEESIDLLTPRLAAVEARLKELAPKPAEATPTPAPAQTPPTPAPQSQPTPQKAAPLPPVRPAASAKPDAAKSQPPPAAPAPAPQEPAAGSAEASASAELIEQRKTFDGIDATLKRARAMLLETRQLGVAIVARQRDLFARTLFLRTSGLFSVDLWRAALADIPGVANDGAGFLTYRFANFASRVETRRSEFLAVVLLILLALPPAFLLSRRVLVRNHAGTTPSPMRRAAGAGWTAIVAAAVPVAAAAALGAALEGMDLLDGESQPIWRHLFEAVASVAFVYGAARAVFAPANAAWRVIDPGDRLARLFVRLLTAAAIALAMTRFAEHIEEVVQASLQVVIVTRGVGVMVVALLLAWAVAALAPRRVAAQSDAGTTAQTRDWLALTRLVGVLLLVAIVGSCALGYVTFANFVILQAAWTASVAFTLYVVVVLAAGGVEYAFSPEGILGRSLIGGLGVKREQLAPIGVLLSGVITLIAWIVAALVAAAPFGYESNDIVASVRSAFVSIRFGDVTISPSAAITAVGVFIAVLAATQGLRRWLDTRLLPLTRLDVGLRSSINATLGYVGAIIAVLLSMSSIGIGVEKLAIVAGALSVGIGFGLQSIVGNFVSGLILLWERVIRVGDWVVVGDEQGYVRRINVRSTEIETFDRATMIVPNSNLITGVVKNWLRGDRVGRIKVALSPHAGVDPEEVRDIMLAAARAQEDVLRIPAPQVMFLGMEASGYKFELWCYVADVEKSSRVRSDLHFDLHRRLCEAGIKMAATSEPARTILQLPELDKLAAAAAASALAIEAGVVELMTGEKPQEAAPASTESDAAVATVVKEDA</sequence>
<dbReference type="PANTHER" id="PTHR30347:SF1">
    <property type="entry name" value="MECHANOSENSITIVE CHANNEL MSCK"/>
    <property type="match status" value="1"/>
</dbReference>
<feature type="transmembrane region" description="Helical" evidence="8">
    <location>
        <begin position="492"/>
        <end position="515"/>
    </location>
</feature>
<feature type="transmembrane region" description="Helical" evidence="8">
    <location>
        <begin position="536"/>
        <end position="561"/>
    </location>
</feature>
<reference evidence="13" key="1">
    <citation type="journal article" date="2023" name="Int. J. Syst. Evol. Microbiol.">
        <title>Methylocystis iwaonis sp. nov., a type II methane-oxidizing bacterium from surface soil of a rice paddy field in Japan, and emended description of the genus Methylocystis (ex Whittenbury et al. 1970) Bowman et al. 1993.</title>
        <authorList>
            <person name="Kaise H."/>
            <person name="Sawadogo J.B."/>
            <person name="Alam M.S."/>
            <person name="Ueno C."/>
            <person name="Dianou D."/>
            <person name="Shinjo R."/>
            <person name="Asakawa S."/>
        </authorList>
    </citation>
    <scope>NUCLEOTIDE SEQUENCE</scope>
    <source>
        <strain evidence="13">LMG27198</strain>
    </source>
</reference>
<feature type="transmembrane region" description="Helical" evidence="8">
    <location>
        <begin position="635"/>
        <end position="654"/>
    </location>
</feature>